<feature type="coiled-coil region" evidence="6">
    <location>
        <begin position="71"/>
        <end position="98"/>
    </location>
</feature>
<dbReference type="VEuPathDB" id="FungiDB:F503_05606"/>
<feature type="region of interest" description="Disordered" evidence="7">
    <location>
        <begin position="23"/>
        <end position="47"/>
    </location>
</feature>
<organism evidence="9 10">
    <name type="scientific">Ophiostoma piceae (strain UAMH 11346)</name>
    <name type="common">Sap stain fungus</name>
    <dbReference type="NCBI Taxonomy" id="1262450"/>
    <lineage>
        <taxon>Eukaryota</taxon>
        <taxon>Fungi</taxon>
        <taxon>Dikarya</taxon>
        <taxon>Ascomycota</taxon>
        <taxon>Pezizomycotina</taxon>
        <taxon>Sordariomycetes</taxon>
        <taxon>Sordariomycetidae</taxon>
        <taxon>Ophiostomatales</taxon>
        <taxon>Ophiostomataceae</taxon>
        <taxon>Ophiostoma</taxon>
    </lineage>
</organism>
<evidence type="ECO:0000256" key="1">
    <source>
        <dbReference type="ARBA" id="ARBA00004123"/>
    </source>
</evidence>
<keyword evidence="4" id="KW-0804">Transcription</keyword>
<dbReference type="CDD" id="cd00067">
    <property type="entry name" value="GAL4"/>
    <property type="match status" value="1"/>
</dbReference>
<dbReference type="AlphaFoldDB" id="S3CEI7"/>
<dbReference type="InterPro" id="IPR036864">
    <property type="entry name" value="Zn2-C6_fun-type_DNA-bd_sf"/>
</dbReference>
<evidence type="ECO:0000256" key="3">
    <source>
        <dbReference type="ARBA" id="ARBA00023125"/>
    </source>
</evidence>
<dbReference type="GO" id="GO:0005634">
    <property type="term" value="C:nucleus"/>
    <property type="evidence" value="ECO:0007669"/>
    <property type="project" value="UniProtKB-SubCell"/>
</dbReference>
<dbReference type="OrthoDB" id="3365636at2759"/>
<evidence type="ECO:0000256" key="5">
    <source>
        <dbReference type="ARBA" id="ARBA00023242"/>
    </source>
</evidence>
<dbReference type="CDD" id="cd12148">
    <property type="entry name" value="fungal_TF_MHR"/>
    <property type="match status" value="1"/>
</dbReference>
<dbReference type="eggNOG" id="ENOG502QRSG">
    <property type="taxonomic scope" value="Eukaryota"/>
</dbReference>
<keyword evidence="10" id="KW-1185">Reference proteome</keyword>
<feature type="domain" description="Zn(2)-C6 fungal-type" evidence="8">
    <location>
        <begin position="3"/>
        <end position="71"/>
    </location>
</feature>
<dbReference type="STRING" id="1262450.S3CEI7"/>
<dbReference type="InterPro" id="IPR001138">
    <property type="entry name" value="Zn2Cys6_DnaBD"/>
</dbReference>
<dbReference type="GO" id="GO:0000976">
    <property type="term" value="F:transcription cis-regulatory region binding"/>
    <property type="evidence" value="ECO:0007669"/>
    <property type="project" value="TreeGrafter"/>
</dbReference>
<evidence type="ECO:0000256" key="4">
    <source>
        <dbReference type="ARBA" id="ARBA00023163"/>
    </source>
</evidence>
<evidence type="ECO:0000256" key="6">
    <source>
        <dbReference type="SAM" id="Coils"/>
    </source>
</evidence>
<accession>S3CEI7</accession>
<dbReference type="GO" id="GO:0000981">
    <property type="term" value="F:DNA-binding transcription factor activity, RNA polymerase II-specific"/>
    <property type="evidence" value="ECO:0007669"/>
    <property type="project" value="InterPro"/>
</dbReference>
<dbReference type="Gene3D" id="4.10.240.10">
    <property type="entry name" value="Zn(2)-C6 fungal-type DNA-binding domain"/>
    <property type="match status" value="1"/>
</dbReference>
<comment type="subcellular location">
    <subcellularLocation>
        <location evidence="1">Nucleus</location>
    </subcellularLocation>
</comment>
<evidence type="ECO:0000259" key="8">
    <source>
        <dbReference type="SMART" id="SM00066"/>
    </source>
</evidence>
<feature type="compositionally biased region" description="Low complexity" evidence="7">
    <location>
        <begin position="23"/>
        <end position="43"/>
    </location>
</feature>
<dbReference type="GO" id="GO:0008270">
    <property type="term" value="F:zinc ion binding"/>
    <property type="evidence" value="ECO:0007669"/>
    <property type="project" value="InterPro"/>
</dbReference>
<sequence length="753" mass="82263">MQATTFRACQTCRTLKIKCEPTTTSAAGSSASPVHSGRSSHSSTLGRPPCRRCRDYGTLCVYTEPRRLKRKKTTDARVRELEREVEKLSELLMLRRRAAEGRLELPTEGEMSPTAPPAELPALTASRLPRAELPPPQSLPQAYICEASTVAGPAAAGIITMEQAVSLFRRFITTMAPQRPFVVFPPVTLSMGEVMTHEVERLIPSVAETVCKETPVLFLSIMTAAMGTGVQRPGDGFGPGTDYEALGTALDALLLRAYTEQIIHKGQKSVELVQALLISANWNFYYFDHTSGNSRHKEDAVPSRFDNLRFFQHLHMAAVMTVELESIRMTQGNASFGDVPLADPLAFERTLLACYMCCSSLSLGFHREPMLSFTPAMECYLKRLQTSPSAVSTDSVMIAWVELQRVVDTTAGVLELQATIGDAGGSKTSIDDASLTASYEKIPDLSDPVVQRNLKYVTRRLEQWRLDHSRCMTNSLLMQYNTVMCLLHESCFYGEFDPSDLKPPFRVSIPSAADGRDKASALTPAHLASRRVCLMAARSLIGVFLSAPTEQLLGSPVVVYARVGYSILLLLKLQISAALPGGAMNGILLDTATGDSATQIYHYLESTIARLEELFARGGHIAGVWLAIFKVLHTWYEAYFLPAATGAPISNSIGIGIDPVLVPLRQCLLSPTERKKHMKGHDNVSTQSPAGQDLAAIASGISTPLCSVLATLKPEDEEVFLSTALEAGDIDRWMDPRIGLGEIQSQLFEFAGL</sequence>
<evidence type="ECO:0000256" key="2">
    <source>
        <dbReference type="ARBA" id="ARBA00023015"/>
    </source>
</evidence>
<keyword evidence="5" id="KW-0539">Nucleus</keyword>
<dbReference type="EMBL" id="KE148146">
    <property type="protein sequence ID" value="EPE10511.1"/>
    <property type="molecule type" value="Genomic_DNA"/>
</dbReference>
<dbReference type="SMART" id="SM00066">
    <property type="entry name" value="GAL4"/>
    <property type="match status" value="1"/>
</dbReference>
<gene>
    <name evidence="9" type="ORF">F503_05606</name>
</gene>
<evidence type="ECO:0000313" key="9">
    <source>
        <dbReference type="EMBL" id="EPE10511.1"/>
    </source>
</evidence>
<evidence type="ECO:0000256" key="7">
    <source>
        <dbReference type="SAM" id="MobiDB-lite"/>
    </source>
</evidence>
<evidence type="ECO:0000313" key="10">
    <source>
        <dbReference type="Proteomes" id="UP000016923"/>
    </source>
</evidence>
<keyword evidence="6" id="KW-0175">Coiled coil</keyword>
<dbReference type="PANTHER" id="PTHR31845:SF39">
    <property type="entry name" value="TRANSCRIPTION FACTOR PBCR-RELATED"/>
    <property type="match status" value="1"/>
</dbReference>
<dbReference type="HOGENOM" id="CLU_341053_0_0_1"/>
<name>S3CEI7_OPHP1</name>
<dbReference type="PANTHER" id="PTHR31845">
    <property type="entry name" value="FINGER DOMAIN PROTEIN, PUTATIVE-RELATED"/>
    <property type="match status" value="1"/>
</dbReference>
<dbReference type="SUPFAM" id="SSF57701">
    <property type="entry name" value="Zn2/Cys6 DNA-binding domain"/>
    <property type="match status" value="1"/>
</dbReference>
<keyword evidence="3" id="KW-0238">DNA-binding</keyword>
<protein>
    <submittedName>
        <fullName evidence="9">C6 transcription factor</fullName>
    </submittedName>
</protein>
<dbReference type="OMA" id="QAYICEA"/>
<keyword evidence="2" id="KW-0805">Transcription regulation</keyword>
<dbReference type="Proteomes" id="UP000016923">
    <property type="component" value="Unassembled WGS sequence"/>
</dbReference>
<proteinExistence type="predicted"/>
<dbReference type="InterPro" id="IPR051089">
    <property type="entry name" value="prtT"/>
</dbReference>
<reference evidence="9 10" key="1">
    <citation type="journal article" date="2013" name="BMC Genomics">
        <title>The genome and transcriptome of the pine saprophyte Ophiostoma piceae, and a comparison with the bark beetle-associated pine pathogen Grosmannia clavigera.</title>
        <authorList>
            <person name="Haridas S."/>
            <person name="Wang Y."/>
            <person name="Lim L."/>
            <person name="Massoumi Alamouti S."/>
            <person name="Jackman S."/>
            <person name="Docking R."/>
            <person name="Robertson G."/>
            <person name="Birol I."/>
            <person name="Bohlmann J."/>
            <person name="Breuil C."/>
        </authorList>
    </citation>
    <scope>NUCLEOTIDE SEQUENCE [LARGE SCALE GENOMIC DNA]</scope>
    <source>
        <strain evidence="9 10">UAMH 11346</strain>
    </source>
</reference>